<name>A0A485AK78_RAOPL</name>
<reference evidence="4 5" key="1">
    <citation type="submission" date="2019-03" db="EMBL/GenBank/DDBJ databases">
        <authorList>
            <consortium name="Pathogen Informatics"/>
        </authorList>
    </citation>
    <scope>NUCLEOTIDE SEQUENCE [LARGE SCALE GENOMIC DNA]</scope>
    <source>
        <strain evidence="4 5">NCTC12998</strain>
    </source>
</reference>
<keyword evidence="2 3" id="KW-0732">Signal</keyword>
<feature type="chain" id="PRO_5019746917" evidence="3">
    <location>
        <begin position="25"/>
        <end position="74"/>
    </location>
</feature>
<dbReference type="Proteomes" id="UP000345637">
    <property type="component" value="Unassembled WGS sequence"/>
</dbReference>
<dbReference type="Gene3D" id="2.60.40.2480">
    <property type="entry name" value="Periplasmic metal-binding protein Tp34-type"/>
    <property type="match status" value="1"/>
</dbReference>
<accession>A0A485AK78</accession>
<dbReference type="InterPro" id="IPR038482">
    <property type="entry name" value="Tp34-type_sf"/>
</dbReference>
<organism evidence="4 5">
    <name type="scientific">Raoultella planticola</name>
    <name type="common">Klebsiella planticola</name>
    <dbReference type="NCBI Taxonomy" id="575"/>
    <lineage>
        <taxon>Bacteria</taxon>
        <taxon>Pseudomonadati</taxon>
        <taxon>Pseudomonadota</taxon>
        <taxon>Gammaproteobacteria</taxon>
        <taxon>Enterobacterales</taxon>
        <taxon>Enterobacteriaceae</taxon>
        <taxon>Klebsiella/Raoultella group</taxon>
        <taxon>Raoultella</taxon>
    </lineage>
</organism>
<comment type="similarity">
    <text evidence="1">Belongs to the UPF0423 family.</text>
</comment>
<evidence type="ECO:0000256" key="2">
    <source>
        <dbReference type="ARBA" id="ARBA00022729"/>
    </source>
</evidence>
<dbReference type="InterPro" id="IPR018470">
    <property type="entry name" value="Metal-bd_Tp34-typ"/>
</dbReference>
<evidence type="ECO:0000313" key="4">
    <source>
        <dbReference type="EMBL" id="VFS60871.1"/>
    </source>
</evidence>
<evidence type="ECO:0000313" key="5">
    <source>
        <dbReference type="Proteomes" id="UP000345637"/>
    </source>
</evidence>
<sequence>MTIKKSLIIGATVAAIFTAPAALAFKEYPAGEPVTMNEMEIAAVYLQPIDMEPRGMGLAGSEIRYPSGGRYSCG</sequence>
<proteinExistence type="inferred from homology"/>
<dbReference type="Pfam" id="PF10634">
    <property type="entry name" value="Iron_transport"/>
    <property type="match status" value="1"/>
</dbReference>
<protein>
    <submittedName>
        <fullName evidence="4">Fe2+ transport protein</fullName>
    </submittedName>
</protein>
<evidence type="ECO:0000256" key="3">
    <source>
        <dbReference type="SAM" id="SignalP"/>
    </source>
</evidence>
<dbReference type="AlphaFoldDB" id="A0A485AK78"/>
<evidence type="ECO:0000256" key="1">
    <source>
        <dbReference type="ARBA" id="ARBA00010013"/>
    </source>
</evidence>
<dbReference type="EMBL" id="CAADJE010000017">
    <property type="protein sequence ID" value="VFS60871.1"/>
    <property type="molecule type" value="Genomic_DNA"/>
</dbReference>
<feature type="signal peptide" evidence="3">
    <location>
        <begin position="1"/>
        <end position="24"/>
    </location>
</feature>
<gene>
    <name evidence="4" type="ORF">NCTC12998_01446</name>
</gene>